<feature type="region of interest" description="Disordered" evidence="1">
    <location>
        <begin position="33"/>
        <end position="58"/>
    </location>
</feature>
<organism evidence="3 4">
    <name type="scientific">Calocera viscosa (strain TUFC12733)</name>
    <dbReference type="NCBI Taxonomy" id="1330018"/>
    <lineage>
        <taxon>Eukaryota</taxon>
        <taxon>Fungi</taxon>
        <taxon>Dikarya</taxon>
        <taxon>Basidiomycota</taxon>
        <taxon>Agaricomycotina</taxon>
        <taxon>Dacrymycetes</taxon>
        <taxon>Dacrymycetales</taxon>
        <taxon>Dacrymycetaceae</taxon>
        <taxon>Calocera</taxon>
    </lineage>
</organism>
<protein>
    <recommendedName>
        <fullName evidence="2">F-box domain-containing protein</fullName>
    </recommendedName>
</protein>
<gene>
    <name evidence="3" type="ORF">CALVIDRAFT_134138</name>
</gene>
<evidence type="ECO:0000313" key="4">
    <source>
        <dbReference type="Proteomes" id="UP000076738"/>
    </source>
</evidence>
<dbReference type="InterPro" id="IPR036047">
    <property type="entry name" value="F-box-like_dom_sf"/>
</dbReference>
<keyword evidence="4" id="KW-1185">Reference proteome</keyword>
<reference evidence="3 4" key="1">
    <citation type="journal article" date="2016" name="Mol. Biol. Evol.">
        <title>Comparative Genomics of Early-Diverging Mushroom-Forming Fungi Provides Insights into the Origins of Lignocellulose Decay Capabilities.</title>
        <authorList>
            <person name="Nagy L.G."/>
            <person name="Riley R."/>
            <person name="Tritt A."/>
            <person name="Adam C."/>
            <person name="Daum C."/>
            <person name="Floudas D."/>
            <person name="Sun H."/>
            <person name="Yadav J.S."/>
            <person name="Pangilinan J."/>
            <person name="Larsson K.H."/>
            <person name="Matsuura K."/>
            <person name="Barry K."/>
            <person name="Labutti K."/>
            <person name="Kuo R."/>
            <person name="Ohm R.A."/>
            <person name="Bhattacharya S.S."/>
            <person name="Shirouzu T."/>
            <person name="Yoshinaga Y."/>
            <person name="Martin F.M."/>
            <person name="Grigoriev I.V."/>
            <person name="Hibbett D.S."/>
        </authorList>
    </citation>
    <scope>NUCLEOTIDE SEQUENCE [LARGE SCALE GENOMIC DNA]</scope>
    <source>
        <strain evidence="3 4">TUFC12733</strain>
    </source>
</reference>
<feature type="domain" description="F-box" evidence="2">
    <location>
        <begin position="73"/>
        <end position="122"/>
    </location>
</feature>
<dbReference type="AlphaFoldDB" id="A0A167LWX9"/>
<name>A0A167LWX9_CALVF</name>
<evidence type="ECO:0000313" key="3">
    <source>
        <dbReference type="EMBL" id="KZO96112.1"/>
    </source>
</evidence>
<dbReference type="Proteomes" id="UP000076738">
    <property type="component" value="Unassembled WGS sequence"/>
</dbReference>
<evidence type="ECO:0000259" key="2">
    <source>
        <dbReference type="PROSITE" id="PS50181"/>
    </source>
</evidence>
<dbReference type="SUPFAM" id="SSF81383">
    <property type="entry name" value="F-box domain"/>
    <property type="match status" value="1"/>
</dbReference>
<evidence type="ECO:0000256" key="1">
    <source>
        <dbReference type="SAM" id="MobiDB-lite"/>
    </source>
</evidence>
<dbReference type="OrthoDB" id="2322499at2759"/>
<dbReference type="CDD" id="cd09917">
    <property type="entry name" value="F-box_SF"/>
    <property type="match status" value="1"/>
</dbReference>
<proteinExistence type="predicted"/>
<dbReference type="InterPro" id="IPR001810">
    <property type="entry name" value="F-box_dom"/>
</dbReference>
<sequence length="217" mass="24627">MNLRRRPPPPTSVLPCCSIVTFQHVFNMAKVDDPSSTAATKRGRKRKDPLPLSDATEPKQTIKRRKLKATRVIKWVEETPTDIMLEIMSYLKPIDILNLSYTCRSMRASLTAPDSKPVWVHARVNVRGLPDLPPDFTETRYAAFMFKEVCQMCGAVSRPREELIDLRVRLCNKCMLEHCIHGTAARGILGTPEQLLLLWGHGLLSLPQLRLALNMEI</sequence>
<accession>A0A167LWX9</accession>
<dbReference type="Pfam" id="PF00646">
    <property type="entry name" value="F-box"/>
    <property type="match status" value="1"/>
</dbReference>
<dbReference type="PROSITE" id="PS50181">
    <property type="entry name" value="FBOX"/>
    <property type="match status" value="1"/>
</dbReference>
<dbReference type="EMBL" id="KV417285">
    <property type="protein sequence ID" value="KZO96112.1"/>
    <property type="molecule type" value="Genomic_DNA"/>
</dbReference>